<keyword evidence="4" id="KW-1185">Reference proteome</keyword>
<dbReference type="EMBL" id="JARBJD010000058">
    <property type="protein sequence ID" value="KAK2956178.1"/>
    <property type="molecule type" value="Genomic_DNA"/>
</dbReference>
<feature type="compositionally biased region" description="Basic and acidic residues" evidence="2">
    <location>
        <begin position="38"/>
        <end position="49"/>
    </location>
</feature>
<dbReference type="Proteomes" id="UP001281761">
    <property type="component" value="Unassembled WGS sequence"/>
</dbReference>
<evidence type="ECO:0000313" key="4">
    <source>
        <dbReference type="Proteomes" id="UP001281761"/>
    </source>
</evidence>
<proteinExistence type="predicted"/>
<evidence type="ECO:0000256" key="2">
    <source>
        <dbReference type="SAM" id="MobiDB-lite"/>
    </source>
</evidence>
<sequence length="430" mass="48926">MESVLEWLSDSSVHPRNKVDPFQWFHVPTLLTTQIRPEQQHQQDERECEQQNEDQNDGQDDGQDEEQNDEHEEACQNDQHTPLAEDNNQLLSRLLQRIATFLDECFDSNTPIPNKRRLHSSLSQLAQSRTLARSVVRDVEKCVAALKGVNESPLVVVETWQLDEMESMARTMAAQKEQLARQSELEREAEMLRADKQTFISDILSLQREKEETQQANEQLRNELTNKKETLNETDKLWTRAQQTIERLKMDVTDKEQFLIPSDIIVAFSPSHFRVSGSTVTQLMGSWTGCFTRAVSNGIHRLSIRNVATKVMIGVLDAMEFPKHLTKSVYDSPKAALMYNTGELYSAGGVQASSTKPQPGQEFWAEADLENRTVHFFVDGVQQPHHFTNIPVPLVFALDVCSPGVQIEILAWEELKESHVTSPGIGHALR</sequence>
<feature type="compositionally biased region" description="Acidic residues" evidence="2">
    <location>
        <begin position="50"/>
        <end position="72"/>
    </location>
</feature>
<organism evidence="3 4">
    <name type="scientific">Blattamonas nauphoetae</name>
    <dbReference type="NCBI Taxonomy" id="2049346"/>
    <lineage>
        <taxon>Eukaryota</taxon>
        <taxon>Metamonada</taxon>
        <taxon>Preaxostyla</taxon>
        <taxon>Oxymonadida</taxon>
        <taxon>Blattamonas</taxon>
    </lineage>
</organism>
<gene>
    <name evidence="3" type="ORF">BLNAU_8740</name>
</gene>
<feature type="coiled-coil region" evidence="1">
    <location>
        <begin position="162"/>
        <end position="237"/>
    </location>
</feature>
<keyword evidence="1" id="KW-0175">Coiled coil</keyword>
<evidence type="ECO:0008006" key="5">
    <source>
        <dbReference type="Google" id="ProtNLM"/>
    </source>
</evidence>
<protein>
    <recommendedName>
        <fullName evidence="5">SPRY domain-containing protein</fullName>
    </recommendedName>
</protein>
<accession>A0ABQ9XXH1</accession>
<evidence type="ECO:0000256" key="1">
    <source>
        <dbReference type="SAM" id="Coils"/>
    </source>
</evidence>
<evidence type="ECO:0000313" key="3">
    <source>
        <dbReference type="EMBL" id="KAK2956178.1"/>
    </source>
</evidence>
<comment type="caution">
    <text evidence="3">The sequence shown here is derived from an EMBL/GenBank/DDBJ whole genome shotgun (WGS) entry which is preliminary data.</text>
</comment>
<name>A0ABQ9XXH1_9EUKA</name>
<feature type="region of interest" description="Disordered" evidence="2">
    <location>
        <begin position="36"/>
        <end position="84"/>
    </location>
</feature>
<reference evidence="3 4" key="1">
    <citation type="journal article" date="2022" name="bioRxiv">
        <title>Genomics of Preaxostyla Flagellates Illuminates Evolutionary Transitions and the Path Towards Mitochondrial Loss.</title>
        <authorList>
            <person name="Novak L.V.F."/>
            <person name="Treitli S.C."/>
            <person name="Pyrih J."/>
            <person name="Halakuc P."/>
            <person name="Pipaliya S.V."/>
            <person name="Vacek V."/>
            <person name="Brzon O."/>
            <person name="Soukal P."/>
            <person name="Eme L."/>
            <person name="Dacks J.B."/>
            <person name="Karnkowska A."/>
            <person name="Elias M."/>
            <person name="Hampl V."/>
        </authorList>
    </citation>
    <scope>NUCLEOTIDE SEQUENCE [LARGE SCALE GENOMIC DNA]</scope>
    <source>
        <strain evidence="3">NAU3</strain>
        <tissue evidence="3">Gut</tissue>
    </source>
</reference>